<accession>A0A5B7F1U2</accession>
<comment type="caution">
    <text evidence="2">The sequence shown here is derived from an EMBL/GenBank/DDBJ whole genome shotgun (WGS) entry which is preliminary data.</text>
</comment>
<proteinExistence type="predicted"/>
<sequence>MAAGSPVNCGMSSGSVGSLAVAGSSSGTSSVGVVRAVLGKSVSGGRCPWRADLILAERARSSPSRDPRGTLVGSSSGGGGGGSDGSSGSSCHIVSLFNSGVVVVVWLGEVDRILVNSCIKEGGQNTGLTHTIAQVSSGNAGSTVGLMSRPNRHAIGSERAGGGTV</sequence>
<dbReference type="AlphaFoldDB" id="A0A5B7F1U2"/>
<feature type="compositionally biased region" description="Basic and acidic residues" evidence="1">
    <location>
        <begin position="58"/>
        <end position="68"/>
    </location>
</feature>
<protein>
    <submittedName>
        <fullName evidence="2">Uncharacterized protein</fullName>
    </submittedName>
</protein>
<reference evidence="2 3" key="1">
    <citation type="submission" date="2019-05" db="EMBL/GenBank/DDBJ databases">
        <title>Another draft genome of Portunus trituberculatus and its Hox gene families provides insights of decapod evolution.</title>
        <authorList>
            <person name="Jeong J.-H."/>
            <person name="Song I."/>
            <person name="Kim S."/>
            <person name="Choi T."/>
            <person name="Kim D."/>
            <person name="Ryu S."/>
            <person name="Kim W."/>
        </authorList>
    </citation>
    <scope>NUCLEOTIDE SEQUENCE [LARGE SCALE GENOMIC DNA]</scope>
    <source>
        <tissue evidence="2">Muscle</tissue>
    </source>
</reference>
<dbReference type="Proteomes" id="UP000324222">
    <property type="component" value="Unassembled WGS sequence"/>
</dbReference>
<evidence type="ECO:0000313" key="3">
    <source>
        <dbReference type="Proteomes" id="UP000324222"/>
    </source>
</evidence>
<gene>
    <name evidence="2" type="ORF">E2C01_034528</name>
</gene>
<keyword evidence="3" id="KW-1185">Reference proteome</keyword>
<evidence type="ECO:0000256" key="1">
    <source>
        <dbReference type="SAM" id="MobiDB-lite"/>
    </source>
</evidence>
<name>A0A5B7F1U2_PORTR</name>
<dbReference type="EMBL" id="VSRR010004870">
    <property type="protein sequence ID" value="MPC40951.1"/>
    <property type="molecule type" value="Genomic_DNA"/>
</dbReference>
<evidence type="ECO:0000313" key="2">
    <source>
        <dbReference type="EMBL" id="MPC40951.1"/>
    </source>
</evidence>
<feature type="region of interest" description="Disordered" evidence="1">
    <location>
        <begin position="58"/>
        <end position="86"/>
    </location>
</feature>
<organism evidence="2 3">
    <name type="scientific">Portunus trituberculatus</name>
    <name type="common">Swimming crab</name>
    <name type="synonym">Neptunus trituberculatus</name>
    <dbReference type="NCBI Taxonomy" id="210409"/>
    <lineage>
        <taxon>Eukaryota</taxon>
        <taxon>Metazoa</taxon>
        <taxon>Ecdysozoa</taxon>
        <taxon>Arthropoda</taxon>
        <taxon>Crustacea</taxon>
        <taxon>Multicrustacea</taxon>
        <taxon>Malacostraca</taxon>
        <taxon>Eumalacostraca</taxon>
        <taxon>Eucarida</taxon>
        <taxon>Decapoda</taxon>
        <taxon>Pleocyemata</taxon>
        <taxon>Brachyura</taxon>
        <taxon>Eubrachyura</taxon>
        <taxon>Portunoidea</taxon>
        <taxon>Portunidae</taxon>
        <taxon>Portuninae</taxon>
        <taxon>Portunus</taxon>
    </lineage>
</organism>
<feature type="compositionally biased region" description="Gly residues" evidence="1">
    <location>
        <begin position="75"/>
        <end position="85"/>
    </location>
</feature>